<keyword evidence="1" id="KW-0732">Signal</keyword>
<organism evidence="2 3">
    <name type="scientific">Citrobacter amalonaticus Y19</name>
    <dbReference type="NCBI Taxonomy" id="1261127"/>
    <lineage>
        <taxon>Bacteria</taxon>
        <taxon>Pseudomonadati</taxon>
        <taxon>Pseudomonadota</taxon>
        <taxon>Gammaproteobacteria</taxon>
        <taxon>Enterobacterales</taxon>
        <taxon>Enterobacteriaceae</taxon>
        <taxon>Citrobacter</taxon>
    </lineage>
</organism>
<evidence type="ECO:0000313" key="3">
    <source>
        <dbReference type="Proteomes" id="UP000034085"/>
    </source>
</evidence>
<dbReference type="NCBIfam" id="TIGR01626">
    <property type="entry name" value="ytfJ_HI0045"/>
    <property type="match status" value="1"/>
</dbReference>
<feature type="signal peptide" evidence="1">
    <location>
        <begin position="1"/>
        <end position="20"/>
    </location>
</feature>
<reference evidence="2 3" key="1">
    <citation type="journal article" date="2013" name="Appl. Microbiol. Biotechnol.">
        <title>Glycerol assimilation and production of 1,3-propanediol by Citrobacter amalonaticus Y19.</title>
        <authorList>
            <person name="Ainala S.K."/>
            <person name="Ashok S."/>
            <person name="Ko Y."/>
            <person name="Park S."/>
        </authorList>
    </citation>
    <scope>NUCLEOTIDE SEQUENCE [LARGE SCALE GENOMIC DNA]</scope>
    <source>
        <strain evidence="2 3">Y19</strain>
    </source>
</reference>
<protein>
    <recommendedName>
        <fullName evidence="4">Transcriptional regulator</fullName>
    </recommendedName>
</protein>
<dbReference type="InterPro" id="IPR006513">
    <property type="entry name" value="YtfJ_HI0045"/>
</dbReference>
<dbReference type="Proteomes" id="UP000034085">
    <property type="component" value="Chromosome"/>
</dbReference>
<evidence type="ECO:0000256" key="1">
    <source>
        <dbReference type="SAM" id="SignalP"/>
    </source>
</evidence>
<dbReference type="PATRIC" id="fig|1261127.3.peg.998"/>
<accession>A0A0F6RES0</accession>
<name>A0A0F6RES0_CITAM</name>
<dbReference type="AlphaFoldDB" id="A0A0F6RES0"/>
<evidence type="ECO:0000313" key="2">
    <source>
        <dbReference type="EMBL" id="AKE58528.1"/>
    </source>
</evidence>
<gene>
    <name evidence="2" type="ORF">F384_04890</name>
</gene>
<dbReference type="EMBL" id="CP011132">
    <property type="protein sequence ID" value="AKE58528.1"/>
    <property type="molecule type" value="Genomic_DNA"/>
</dbReference>
<dbReference type="HOGENOM" id="CLU_091011_0_0_6"/>
<sequence length="186" mass="21005">MLLRQLLIASFLLSPWLAFAHNFVEGQPVKPVAITDRGELLLDNHDAFSYRTWNSGELAGKVRIVQYIAGRKSAKKKNSMLIKAVKAANFPQDRFQPTTIVNTDDVIFGSGFFVLGKIEKNKRRYPWAQFIIDSSGLGRSAWQLNEMSSTILVLDKEGRVLWAKDGDLTPKEVHQVIAMVQEMVNE</sequence>
<feature type="chain" id="PRO_5002509297" description="Transcriptional regulator" evidence="1">
    <location>
        <begin position="21"/>
        <end position="186"/>
    </location>
</feature>
<proteinExistence type="predicted"/>
<dbReference type="KEGG" id="cama:F384_04890"/>
<dbReference type="Pfam" id="PF09695">
    <property type="entry name" value="YtfJ_HI0045"/>
    <property type="match status" value="1"/>
</dbReference>
<dbReference type="OrthoDB" id="5689995at2"/>
<dbReference type="RefSeq" id="WP_046478840.1">
    <property type="nucleotide sequence ID" value="NZ_CP011132.1"/>
</dbReference>
<evidence type="ECO:0008006" key="4">
    <source>
        <dbReference type="Google" id="ProtNLM"/>
    </source>
</evidence>